<dbReference type="KEGG" id="tnu:BD01_1475"/>
<keyword evidence="1" id="KW-0472">Membrane</keyword>
<keyword evidence="1" id="KW-0812">Transmembrane</keyword>
<dbReference type="Proteomes" id="UP000019434">
    <property type="component" value="Chromosome"/>
</dbReference>
<name>W8P2Q8_9EURY</name>
<accession>W8P2Q8</accession>
<feature type="domain" description="DUF7982" evidence="2">
    <location>
        <begin position="9"/>
        <end position="235"/>
    </location>
</feature>
<dbReference type="InterPro" id="IPR058288">
    <property type="entry name" value="DUF7982"/>
</dbReference>
<dbReference type="GeneID" id="24957398"/>
<dbReference type="OrthoDB" id="66108at2157"/>
<feature type="transmembrane region" description="Helical" evidence="1">
    <location>
        <begin position="30"/>
        <end position="47"/>
    </location>
</feature>
<evidence type="ECO:0000256" key="1">
    <source>
        <dbReference type="SAM" id="Phobius"/>
    </source>
</evidence>
<evidence type="ECO:0000313" key="4">
    <source>
        <dbReference type="Proteomes" id="UP000019434"/>
    </source>
</evidence>
<keyword evidence="4" id="KW-1185">Reference proteome</keyword>
<dbReference type="HOGENOM" id="CLU_097795_0_0_2"/>
<dbReference type="RefSeq" id="WP_042691351.1">
    <property type="nucleotide sequence ID" value="NZ_CP007264.1"/>
</dbReference>
<evidence type="ECO:0000313" key="3">
    <source>
        <dbReference type="EMBL" id="AHL23086.1"/>
    </source>
</evidence>
<feature type="transmembrane region" description="Helical" evidence="1">
    <location>
        <begin position="7"/>
        <end position="24"/>
    </location>
</feature>
<reference evidence="3 4" key="1">
    <citation type="submission" date="2014-02" db="EMBL/GenBank/DDBJ databases">
        <title>Genome Sequence of an Hyperthermophilic Archaeon, Thermococcus nautili 30-1, producing viral vesicles.</title>
        <authorList>
            <person name="Oberto J."/>
            <person name="Gaudin M."/>
            <person name="Cossu M."/>
            <person name="Gorlas A."/>
            <person name="Slesarev A."/>
            <person name="Marguet E."/>
            <person name="Forterre P."/>
        </authorList>
    </citation>
    <scope>NUCLEOTIDE SEQUENCE [LARGE SCALE GENOMIC DNA]</scope>
    <source>
        <strain evidence="3 4">30-1</strain>
    </source>
</reference>
<keyword evidence="1" id="KW-1133">Transmembrane helix</keyword>
<dbReference type="AlphaFoldDB" id="W8P2Q8"/>
<evidence type="ECO:0000259" key="2">
    <source>
        <dbReference type="Pfam" id="PF25939"/>
    </source>
</evidence>
<dbReference type="EMBL" id="CP007264">
    <property type="protein sequence ID" value="AHL23086.1"/>
    <property type="molecule type" value="Genomic_DNA"/>
</dbReference>
<dbReference type="STRING" id="195522.BD01_1475"/>
<proteinExistence type="predicted"/>
<dbReference type="eggNOG" id="arCOG03442">
    <property type="taxonomic scope" value="Archaea"/>
</dbReference>
<organism evidence="3 4">
    <name type="scientific">Thermococcus nautili</name>
    <dbReference type="NCBI Taxonomy" id="195522"/>
    <lineage>
        <taxon>Archaea</taxon>
        <taxon>Methanobacteriati</taxon>
        <taxon>Methanobacteriota</taxon>
        <taxon>Thermococci</taxon>
        <taxon>Thermococcales</taxon>
        <taxon>Thermococcaceae</taxon>
        <taxon>Thermococcus</taxon>
    </lineage>
</organism>
<gene>
    <name evidence="3" type="ORF">BD01_1475</name>
</gene>
<sequence>MKVREASGLTLMITGLALAIYGFMNVKTTLTNLGIAGVFLGLVVLTFKSSDYVKKESVQAIMEPYRRVFSTFADNLYLEGNAVFIPPYENLPRGGLFVPLHDKFELDLARLDEGTVFLTDVPNDRAMGLFLGPFGSSLVEKFEEHFEGPLNGAGSGAVESVAGSVLRYLELADRVYIEEKEDGFRVVIRPTIGCRPRNCEKAPCPICASVLLALAKGTNQVLAVESVEEKDYGIEVTVRKLGGVEKWM</sequence>
<protein>
    <recommendedName>
        <fullName evidence="2">DUF7982 domain-containing protein</fullName>
    </recommendedName>
</protein>
<dbReference type="Pfam" id="PF25939">
    <property type="entry name" value="DUF7982"/>
    <property type="match status" value="1"/>
</dbReference>